<evidence type="ECO:0000313" key="8">
    <source>
        <dbReference type="EMBL" id="MCZ8378123.1"/>
    </source>
</evidence>
<feature type="chain" id="PRO_5047097977" description="Beta-lactamase" evidence="6">
    <location>
        <begin position="35"/>
        <end position="396"/>
    </location>
</feature>
<comment type="caution">
    <text evidence="8">The sequence shown here is derived from an EMBL/GenBank/DDBJ whole genome shotgun (WGS) entry which is preliminary data.</text>
</comment>
<proteinExistence type="inferred from homology"/>
<dbReference type="InterPro" id="IPR001466">
    <property type="entry name" value="Beta-lactam-related"/>
</dbReference>
<evidence type="ECO:0000256" key="2">
    <source>
        <dbReference type="ARBA" id="ARBA00007840"/>
    </source>
</evidence>
<evidence type="ECO:0000256" key="4">
    <source>
        <dbReference type="ARBA" id="ARBA00023251"/>
    </source>
</evidence>
<reference evidence="8" key="1">
    <citation type="submission" date="2022-12" db="EMBL/GenBank/DDBJ databases">
        <authorList>
            <person name="Deng Y."/>
            <person name="Zhang Y.-Q."/>
        </authorList>
    </citation>
    <scope>NUCLEOTIDE SEQUENCE</scope>
    <source>
        <strain evidence="8">CPCC 205372</strain>
    </source>
</reference>
<feature type="domain" description="Beta-lactamase-related" evidence="7">
    <location>
        <begin position="46"/>
        <end position="392"/>
    </location>
</feature>
<keyword evidence="4 5" id="KW-0046">Antibiotic resistance</keyword>
<gene>
    <name evidence="8" type="ORF">O6P37_04545</name>
</gene>
<dbReference type="PANTHER" id="PTHR46825:SF8">
    <property type="entry name" value="BETA-LACTAMASE-RELATED"/>
    <property type="match status" value="1"/>
</dbReference>
<feature type="signal peptide" evidence="6">
    <location>
        <begin position="1"/>
        <end position="34"/>
    </location>
</feature>
<evidence type="ECO:0000313" key="9">
    <source>
        <dbReference type="Proteomes" id="UP001142153"/>
    </source>
</evidence>
<name>A0ABT4PNH9_9MYCO</name>
<dbReference type="Proteomes" id="UP001142153">
    <property type="component" value="Unassembled WGS sequence"/>
</dbReference>
<evidence type="ECO:0000256" key="3">
    <source>
        <dbReference type="ARBA" id="ARBA00022801"/>
    </source>
</evidence>
<sequence>MGRTADPTPRRSSVRVLRFLLVAALLAAVAPAAAAGAEPGTVAAAVDRAFAPLMAEHGIPGMAVAVTVDGRSQFFSYGVAARDTGAPVTPGTLFEIGSVSKTFTATLAGYAAETGALSLDDHPGRYLPALTGAPIDGATLTNLGTYTAGGLPLQFPETVTDAATMTEYFRQWRPTAPPGRIRQYSNASIGLLGHLSARAMGRDFTDVMQADVMPGLGLPQSFVRVPPQAQNAYAWGYDKADRPVRVNAGVFDAEAYGVKSTATDMIRFVERNISPNGLEPRLRRAVETTHVGRYRVGPMVQGLGWEQYPYPVALDQLLAGNSTSMAMEPQPVAALPPEQPGAPTLFNKSGSTDGFGAYAAFVPQRGIGVVMLANKNFPIAARVTAAHAVLAALDGE</sequence>
<keyword evidence="9" id="KW-1185">Reference proteome</keyword>
<dbReference type="Gene3D" id="3.40.710.10">
    <property type="entry name" value="DD-peptidase/beta-lactamase superfamily"/>
    <property type="match status" value="1"/>
</dbReference>
<accession>A0ABT4PNH9</accession>
<dbReference type="PROSITE" id="PS00336">
    <property type="entry name" value="BETA_LACTAMASE_C"/>
    <property type="match status" value="1"/>
</dbReference>
<dbReference type="EC" id="3.5.2.6" evidence="5"/>
<dbReference type="InterPro" id="IPR050491">
    <property type="entry name" value="AmpC-like"/>
</dbReference>
<protein>
    <recommendedName>
        <fullName evidence="5">Beta-lactamase</fullName>
        <ecNumber evidence="5">3.5.2.6</ecNumber>
    </recommendedName>
</protein>
<dbReference type="SUPFAM" id="SSF56601">
    <property type="entry name" value="beta-lactamase/transpeptidase-like"/>
    <property type="match status" value="1"/>
</dbReference>
<comment type="catalytic activity">
    <reaction evidence="1 5">
        <text>a beta-lactam + H2O = a substituted beta-amino acid</text>
        <dbReference type="Rhea" id="RHEA:20401"/>
        <dbReference type="ChEBI" id="CHEBI:15377"/>
        <dbReference type="ChEBI" id="CHEBI:35627"/>
        <dbReference type="ChEBI" id="CHEBI:140347"/>
        <dbReference type="EC" id="3.5.2.6"/>
    </reaction>
</comment>
<evidence type="ECO:0000256" key="5">
    <source>
        <dbReference type="RuleBase" id="RU361140"/>
    </source>
</evidence>
<evidence type="ECO:0000259" key="7">
    <source>
        <dbReference type="Pfam" id="PF00144"/>
    </source>
</evidence>
<dbReference type="EMBL" id="JAPZPY010000001">
    <property type="protein sequence ID" value="MCZ8378123.1"/>
    <property type="molecule type" value="Genomic_DNA"/>
</dbReference>
<dbReference type="NCBIfam" id="NF033085">
    <property type="entry name" value="bla_class_C"/>
    <property type="match status" value="1"/>
</dbReference>
<dbReference type="Pfam" id="PF00144">
    <property type="entry name" value="Beta-lactamase"/>
    <property type="match status" value="1"/>
</dbReference>
<dbReference type="InterPro" id="IPR012338">
    <property type="entry name" value="Beta-lactam/transpept-like"/>
</dbReference>
<keyword evidence="6" id="KW-0732">Signal</keyword>
<evidence type="ECO:0000256" key="6">
    <source>
        <dbReference type="SAM" id="SignalP"/>
    </source>
</evidence>
<evidence type="ECO:0000256" key="1">
    <source>
        <dbReference type="ARBA" id="ARBA00001526"/>
    </source>
</evidence>
<keyword evidence="3 5" id="KW-0378">Hydrolase</keyword>
<dbReference type="InterPro" id="IPR058136">
    <property type="entry name" value="AmpC"/>
</dbReference>
<comment type="similarity">
    <text evidence="2 5">Belongs to the class-C beta-lactamase family.</text>
</comment>
<dbReference type="PANTHER" id="PTHR46825">
    <property type="entry name" value="D-ALANYL-D-ALANINE-CARBOXYPEPTIDASE/ENDOPEPTIDASE AMPH"/>
    <property type="match status" value="1"/>
</dbReference>
<dbReference type="InterPro" id="IPR001586">
    <property type="entry name" value="Beta-lactam_class-C_AS"/>
</dbReference>
<organism evidence="8 9">
    <name type="scientific">Mycobacterium hippophais</name>
    <dbReference type="NCBI Taxonomy" id="3016340"/>
    <lineage>
        <taxon>Bacteria</taxon>
        <taxon>Bacillati</taxon>
        <taxon>Actinomycetota</taxon>
        <taxon>Actinomycetes</taxon>
        <taxon>Mycobacteriales</taxon>
        <taxon>Mycobacteriaceae</taxon>
        <taxon>Mycobacterium</taxon>
    </lineage>
</organism>